<sequence>MKKNKTMVFAAILAVLVLLAGCGTNNNGNGGSNTDNAGNGGSSDKNKSIKLAYVAWDSEIASTNVVKEVLETKLGYKVEMLQVDAGPMWTGIADGSADAMVAAWLPTTHESYVNELEGKFEDLGPNLSGTKLGLVVPAYMDINSIEDLNAEVGSTVDNTIIGIEPGAGLMMKTEEVFEQYGLQDNGWTLMESSSAAMAKALQDAYSKQEPIIVTGWTPHWKFASMDLKYLEDPKGIYGEDEQIHTVVRTGLKDDQPEAYAFLDAFNWSPDDMAEVMMQIVEGASPEDAAKAWVEANADKVDAWLQ</sequence>
<dbReference type="PANTHER" id="PTHR47737">
    <property type="entry name" value="GLYCINE BETAINE/PROLINE BETAINE TRANSPORT SYSTEM PERMEASE PROTEIN PROW"/>
    <property type="match status" value="1"/>
</dbReference>
<keyword evidence="8" id="KW-1185">Reference proteome</keyword>
<evidence type="ECO:0000313" key="7">
    <source>
        <dbReference type="EMBL" id="GIP17924.1"/>
    </source>
</evidence>
<evidence type="ECO:0000259" key="6">
    <source>
        <dbReference type="Pfam" id="PF04069"/>
    </source>
</evidence>
<dbReference type="EMBL" id="BOSE01000007">
    <property type="protein sequence ID" value="GIP17924.1"/>
    <property type="molecule type" value="Genomic_DNA"/>
</dbReference>
<dbReference type="CDD" id="cd13639">
    <property type="entry name" value="PBP2_OpuAC_like"/>
    <property type="match status" value="1"/>
</dbReference>
<dbReference type="AlphaFoldDB" id="A0A919YT75"/>
<dbReference type="InterPro" id="IPR007210">
    <property type="entry name" value="ABC_Gly_betaine_transp_sub-bd"/>
</dbReference>
<accession>A0A919YT75</accession>
<evidence type="ECO:0000313" key="8">
    <source>
        <dbReference type="Proteomes" id="UP000683139"/>
    </source>
</evidence>
<dbReference type="GO" id="GO:0043190">
    <property type="term" value="C:ATP-binding cassette (ABC) transporter complex"/>
    <property type="evidence" value="ECO:0007669"/>
    <property type="project" value="InterPro"/>
</dbReference>
<dbReference type="GO" id="GO:0015871">
    <property type="term" value="P:choline transport"/>
    <property type="evidence" value="ECO:0007669"/>
    <property type="project" value="TreeGrafter"/>
</dbReference>
<feature type="domain" description="ABC-type glycine betaine transport system substrate-binding" evidence="6">
    <location>
        <begin position="47"/>
        <end position="294"/>
    </location>
</feature>
<dbReference type="Gene3D" id="3.10.105.10">
    <property type="entry name" value="Dipeptide-binding Protein, Domain 3"/>
    <property type="match status" value="2"/>
</dbReference>
<keyword evidence="4" id="KW-0472">Membrane</keyword>
<dbReference type="SUPFAM" id="SSF53850">
    <property type="entry name" value="Periplasmic binding protein-like II"/>
    <property type="match status" value="1"/>
</dbReference>
<keyword evidence="2" id="KW-0813">Transport</keyword>
<dbReference type="GO" id="GO:0015226">
    <property type="term" value="F:carnitine transmembrane transporter activity"/>
    <property type="evidence" value="ECO:0007669"/>
    <property type="project" value="TreeGrafter"/>
</dbReference>
<dbReference type="Pfam" id="PF04069">
    <property type="entry name" value="OpuAC"/>
    <property type="match status" value="1"/>
</dbReference>
<dbReference type="GO" id="GO:0005275">
    <property type="term" value="F:amine transmembrane transporter activity"/>
    <property type="evidence" value="ECO:0007669"/>
    <property type="project" value="TreeGrafter"/>
</dbReference>
<evidence type="ECO:0000256" key="4">
    <source>
        <dbReference type="ARBA" id="ARBA00023136"/>
    </source>
</evidence>
<proteinExistence type="predicted"/>
<organism evidence="7 8">
    <name type="scientific">Paenibacillus montaniterrae</name>
    <dbReference type="NCBI Taxonomy" id="429341"/>
    <lineage>
        <taxon>Bacteria</taxon>
        <taxon>Bacillati</taxon>
        <taxon>Bacillota</taxon>
        <taxon>Bacilli</taxon>
        <taxon>Bacillales</taxon>
        <taxon>Paenibacillaceae</taxon>
        <taxon>Paenibacillus</taxon>
    </lineage>
</organism>
<feature type="chain" id="PRO_5039576228" description="ABC-type glycine betaine transport system substrate-binding domain-containing protein" evidence="5">
    <location>
        <begin position="21"/>
        <end position="305"/>
    </location>
</feature>
<gene>
    <name evidence="7" type="ORF">J40TS1_35660</name>
</gene>
<comment type="subcellular location">
    <subcellularLocation>
        <location evidence="1">Cell membrane</location>
    </subcellularLocation>
</comment>
<dbReference type="Proteomes" id="UP000683139">
    <property type="component" value="Unassembled WGS sequence"/>
</dbReference>
<protein>
    <recommendedName>
        <fullName evidence="6">ABC-type glycine betaine transport system substrate-binding domain-containing protein</fullName>
    </recommendedName>
</protein>
<evidence type="ECO:0000256" key="2">
    <source>
        <dbReference type="ARBA" id="ARBA00022448"/>
    </source>
</evidence>
<reference evidence="7" key="1">
    <citation type="submission" date="2021-03" db="EMBL/GenBank/DDBJ databases">
        <title>Antimicrobial resistance genes in bacteria isolated from Japanese honey, and their potential for conferring macrolide and lincosamide resistance in the American foulbrood pathogen Paenibacillus larvae.</title>
        <authorList>
            <person name="Okamoto M."/>
            <person name="Kumagai M."/>
            <person name="Kanamori H."/>
            <person name="Takamatsu D."/>
        </authorList>
    </citation>
    <scope>NUCLEOTIDE SEQUENCE</scope>
    <source>
        <strain evidence="7">J40TS1</strain>
    </source>
</reference>
<dbReference type="Gene3D" id="3.40.190.100">
    <property type="entry name" value="Glycine betaine-binding periplasmic protein, domain 2"/>
    <property type="match status" value="1"/>
</dbReference>
<dbReference type="PANTHER" id="PTHR47737:SF1">
    <property type="entry name" value="GLYCINE BETAINE_PROLINE BETAINE TRANSPORT SYSTEM PERMEASE PROTEIN PROW"/>
    <property type="match status" value="1"/>
</dbReference>
<name>A0A919YT75_9BACL</name>
<evidence type="ECO:0000256" key="1">
    <source>
        <dbReference type="ARBA" id="ARBA00004236"/>
    </source>
</evidence>
<evidence type="ECO:0000256" key="3">
    <source>
        <dbReference type="ARBA" id="ARBA00022475"/>
    </source>
</evidence>
<comment type="caution">
    <text evidence="7">The sequence shown here is derived from an EMBL/GenBank/DDBJ whole genome shotgun (WGS) entry which is preliminary data.</text>
</comment>
<keyword evidence="3" id="KW-1003">Cell membrane</keyword>
<feature type="signal peptide" evidence="5">
    <location>
        <begin position="1"/>
        <end position="20"/>
    </location>
</feature>
<dbReference type="PROSITE" id="PS51257">
    <property type="entry name" value="PROKAR_LIPOPROTEIN"/>
    <property type="match status" value="1"/>
</dbReference>
<evidence type="ECO:0000256" key="5">
    <source>
        <dbReference type="SAM" id="SignalP"/>
    </source>
</evidence>
<dbReference type="GO" id="GO:0031460">
    <property type="term" value="P:glycine betaine transport"/>
    <property type="evidence" value="ECO:0007669"/>
    <property type="project" value="TreeGrafter"/>
</dbReference>
<keyword evidence="5" id="KW-0732">Signal</keyword>